<evidence type="ECO:0000256" key="1">
    <source>
        <dbReference type="SAM" id="MobiDB-lite"/>
    </source>
</evidence>
<feature type="compositionally biased region" description="Low complexity" evidence="1">
    <location>
        <begin position="369"/>
        <end position="382"/>
    </location>
</feature>
<name>A0A2S5ZUK8_9NOCA</name>
<feature type="compositionally biased region" description="Basic and acidic residues" evidence="1">
    <location>
        <begin position="535"/>
        <end position="566"/>
    </location>
</feature>
<feature type="compositionally biased region" description="Polar residues" evidence="1">
    <location>
        <begin position="581"/>
        <end position="590"/>
    </location>
</feature>
<proteinExistence type="predicted"/>
<feature type="compositionally biased region" description="Polar residues" evidence="1">
    <location>
        <begin position="272"/>
        <end position="281"/>
    </location>
</feature>
<feature type="domain" description="Outer membrane channel protein CpnT-like N-terminal" evidence="2">
    <location>
        <begin position="11"/>
        <end position="134"/>
    </location>
</feature>
<evidence type="ECO:0000259" key="2">
    <source>
        <dbReference type="Pfam" id="PF25547"/>
    </source>
</evidence>
<feature type="compositionally biased region" description="Polar residues" evidence="1">
    <location>
        <begin position="347"/>
        <end position="356"/>
    </location>
</feature>
<dbReference type="EMBL" id="PSZD01000051">
    <property type="protein sequence ID" value="PPJ18832.1"/>
    <property type="molecule type" value="Genomic_DNA"/>
</dbReference>
<sequence length="590" mass="60736">MALFLNYAGVPYPDINEDQVRALGTHVRNFANGAADAHDTATGVITDMRNAWSGYSYQELVAAWARMSKSHMADLDTACRVVADALDAAAVVIKVTKVAVLAELAALAASYAAAMAATIVTDGLSVAVEQAVVAAARKICQVMEQVLIGYILVEVLGKAIEPLEHVIDRMVRGIVDDAAGELLGPPPGSADQTLHIEPDEVINYAHVLDGLADDILRQASDFADKVAGLDFTSPTFDDGGEGGVPAVDPGTDPSRGVGPQTVTNDHAPAPVANTSPTTPLSVTPDMQGPAHISSGYPLSPGYPPDHSGTHTTKGPTGATGHPAHHATGRLPGPDAASNTGIGGVQPNPENSATTSGADGGHAVAGPDGGAPSPGHAAAGTSSEPPAARDDSGVTAHHDPRGTPVRYGPQIPVSDPESSWSPDQERPSSAMGQDRANNFLEVAGDADDPSPPSRSNPGGRAVRGSNQHVTPWRKRARRKAVGKKPTPKAAPSGTPWSARGVPPKTEPTVFARPDARPAPWRTDRPAETADTADAAHAPDSEHSSAQASEKKTGDAARKPESASERRGATVVAPSVAADNRPEPNTETLSRS</sequence>
<organism evidence="3 4">
    <name type="scientific">Nocardia nova</name>
    <dbReference type="NCBI Taxonomy" id="37330"/>
    <lineage>
        <taxon>Bacteria</taxon>
        <taxon>Bacillati</taxon>
        <taxon>Actinomycetota</taxon>
        <taxon>Actinomycetes</taxon>
        <taxon>Mycobacteriales</taxon>
        <taxon>Nocardiaceae</taxon>
        <taxon>Nocardia</taxon>
    </lineage>
</organism>
<dbReference type="Proteomes" id="UP000238356">
    <property type="component" value="Unassembled WGS sequence"/>
</dbReference>
<feature type="compositionally biased region" description="Basic and acidic residues" evidence="1">
    <location>
        <begin position="386"/>
        <end position="400"/>
    </location>
</feature>
<dbReference type="Pfam" id="PF25547">
    <property type="entry name" value="WXG100_2"/>
    <property type="match status" value="1"/>
</dbReference>
<reference evidence="3 4" key="1">
    <citation type="submission" date="2018-02" db="EMBL/GenBank/DDBJ databases">
        <title>8 Nocardia nova and 1 Nocardia cyriacigeorgica strain used for evolution to TMP-SMX.</title>
        <authorList>
            <person name="Mehta H."/>
            <person name="Weng J."/>
            <person name="Shamoo Y."/>
        </authorList>
    </citation>
    <scope>NUCLEOTIDE SEQUENCE [LARGE SCALE GENOMIC DNA]</scope>
    <source>
        <strain evidence="3 4">BAA2227</strain>
    </source>
</reference>
<feature type="region of interest" description="Disordered" evidence="1">
    <location>
        <begin position="233"/>
        <end position="590"/>
    </location>
</feature>
<dbReference type="AlphaFoldDB" id="A0A2S5ZUK8"/>
<accession>A0A2S5ZUK8</accession>
<feature type="compositionally biased region" description="Basic residues" evidence="1">
    <location>
        <begin position="470"/>
        <end position="485"/>
    </location>
</feature>
<gene>
    <name evidence="3" type="ORF">C5F51_35980</name>
</gene>
<keyword evidence="4" id="KW-1185">Reference proteome</keyword>
<protein>
    <recommendedName>
        <fullName evidence="2">Outer membrane channel protein CpnT-like N-terminal domain-containing protein</fullName>
    </recommendedName>
</protein>
<dbReference type="InterPro" id="IPR057746">
    <property type="entry name" value="CpnT-like_N"/>
</dbReference>
<evidence type="ECO:0000313" key="3">
    <source>
        <dbReference type="EMBL" id="PPJ18832.1"/>
    </source>
</evidence>
<evidence type="ECO:0000313" key="4">
    <source>
        <dbReference type="Proteomes" id="UP000238356"/>
    </source>
</evidence>
<comment type="caution">
    <text evidence="3">The sequence shown here is derived from an EMBL/GenBank/DDBJ whole genome shotgun (WGS) entry which is preliminary data.</text>
</comment>